<evidence type="ECO:0000313" key="2">
    <source>
        <dbReference type="EMBL" id="CAC9175419.1"/>
    </source>
</evidence>
<accession>A0A9N8CLW3</accession>
<proteinExistence type="predicted"/>
<dbReference type="AlphaFoldDB" id="A0A9N8CLW3"/>
<evidence type="ECO:0000313" key="3">
    <source>
        <dbReference type="Proteomes" id="UP000834503"/>
    </source>
</evidence>
<evidence type="ECO:0000313" key="1">
    <source>
        <dbReference type="EMBL" id="CAB5525760.1"/>
    </source>
</evidence>
<sequence length="53" mass="6254">MERQAGNGKNMDEIATPPRYVMDIPILKFISNHSVKFNSLILKRIKHYKFIHI</sequence>
<name>A0A9N8CLW3_9ENTR</name>
<organism evidence="1 3">
    <name type="scientific">Citrobacter werkmanii</name>
    <dbReference type="NCBI Taxonomy" id="67827"/>
    <lineage>
        <taxon>Bacteria</taxon>
        <taxon>Pseudomonadati</taxon>
        <taxon>Pseudomonadota</taxon>
        <taxon>Gammaproteobacteria</taxon>
        <taxon>Enterobacterales</taxon>
        <taxon>Enterobacteriaceae</taxon>
        <taxon>Citrobacter</taxon>
        <taxon>Citrobacter freundii complex</taxon>
    </lineage>
</organism>
<reference evidence="1" key="1">
    <citation type="submission" date="2020-05" db="EMBL/GenBank/DDBJ databases">
        <authorList>
            <person name="Delgado-Blas J."/>
        </authorList>
    </citation>
    <scope>NUCLEOTIDE SEQUENCE</scope>
    <source>
        <strain evidence="1">BB1459</strain>
        <strain evidence="2">BB1480</strain>
    </source>
</reference>
<evidence type="ECO:0000313" key="4">
    <source>
        <dbReference type="Proteomes" id="UP000837205"/>
    </source>
</evidence>
<dbReference type="EMBL" id="CAHPQX010000002">
    <property type="protein sequence ID" value="CAB5525760.1"/>
    <property type="molecule type" value="Genomic_DNA"/>
</dbReference>
<dbReference type="Proteomes" id="UP000837205">
    <property type="component" value="Unassembled WGS sequence"/>
</dbReference>
<protein>
    <submittedName>
        <fullName evidence="1">Uncharacterized protein</fullName>
    </submittedName>
</protein>
<dbReference type="EMBL" id="CAIIUA010000001">
    <property type="protein sequence ID" value="CAC9175419.1"/>
    <property type="molecule type" value="Genomic_DNA"/>
</dbReference>
<gene>
    <name evidence="1" type="ORF">GHA_00595</name>
    <name evidence="2" type="ORF">TML_00932</name>
</gene>
<keyword evidence="4" id="KW-1185">Reference proteome</keyword>
<comment type="caution">
    <text evidence="1">The sequence shown here is derived from an EMBL/GenBank/DDBJ whole genome shotgun (WGS) entry which is preliminary data.</text>
</comment>
<dbReference type="Proteomes" id="UP000834503">
    <property type="component" value="Unassembled WGS sequence"/>
</dbReference>